<dbReference type="Pfam" id="PF10979">
    <property type="entry name" value="DUF2786"/>
    <property type="match status" value="1"/>
</dbReference>
<evidence type="ECO:0000313" key="2">
    <source>
        <dbReference type="EMBL" id="PMQ18630.1"/>
    </source>
</evidence>
<gene>
    <name evidence="2" type="ORF">CIK84_17655</name>
</gene>
<dbReference type="EMBL" id="PNQX01000004">
    <property type="protein sequence ID" value="PMQ18630.1"/>
    <property type="molecule type" value="Genomic_DNA"/>
</dbReference>
<sequence>MSTSEHKLQRLKERITLLLNKAENTTFPHEAQAFQEHAERLMVRYGIGRAELDAQSAKAGKKKEAIVEEHFDMHGVYRLGQRDGLSAVGRAFRTVSMLQTNYSKSCRLYIIGHESDVATVKNLFTSLIVQATAAMTHWWADEGKLYTQWYSDSEKSIERREFQRSFYLQVASRIANLYREESESTGNGNGTELVLVSRKEQVDDFVSSKYPFLRRSRNRAASGSANASIAGRVAGTKADLGFGKHVDAAAAGEVAS</sequence>
<protein>
    <recommendedName>
        <fullName evidence="1">DUF2786 domain-containing protein</fullName>
    </recommendedName>
</protein>
<organism evidence="2 3">
    <name type="scientific">Glutamicibacter arilaitensis</name>
    <dbReference type="NCBI Taxonomy" id="256701"/>
    <lineage>
        <taxon>Bacteria</taxon>
        <taxon>Bacillati</taxon>
        <taxon>Actinomycetota</taxon>
        <taxon>Actinomycetes</taxon>
        <taxon>Micrococcales</taxon>
        <taxon>Micrococcaceae</taxon>
        <taxon>Glutamicibacter</taxon>
    </lineage>
</organism>
<name>A0A2N7RXL5_9MICC</name>
<reference evidence="2 3" key="1">
    <citation type="journal article" date="2017" name="Elife">
        <title>Extensive horizontal gene transfer in cheese-associated bacteria.</title>
        <authorList>
            <person name="Bonham K.S."/>
            <person name="Wolfe B.E."/>
            <person name="Dutton R.J."/>
        </authorList>
    </citation>
    <scope>NUCLEOTIDE SEQUENCE [LARGE SCALE GENOMIC DNA]</scope>
    <source>
        <strain evidence="2 3">JB182</strain>
    </source>
</reference>
<dbReference type="PROSITE" id="PS50890">
    <property type="entry name" value="PUA"/>
    <property type="match status" value="1"/>
</dbReference>
<dbReference type="RefSeq" id="WP_102599187.1">
    <property type="nucleotide sequence ID" value="NZ_JBQECM010000001.1"/>
</dbReference>
<proteinExistence type="predicted"/>
<comment type="caution">
    <text evidence="2">The sequence shown here is derived from an EMBL/GenBank/DDBJ whole genome shotgun (WGS) entry which is preliminary data.</text>
</comment>
<dbReference type="InterPro" id="IPR024498">
    <property type="entry name" value="DUF2786"/>
</dbReference>
<evidence type="ECO:0000259" key="1">
    <source>
        <dbReference type="Pfam" id="PF10979"/>
    </source>
</evidence>
<accession>A0A2N7RXL5</accession>
<dbReference type="Proteomes" id="UP000235739">
    <property type="component" value="Unassembled WGS sequence"/>
</dbReference>
<feature type="domain" description="DUF2786" evidence="1">
    <location>
        <begin position="10"/>
        <end position="47"/>
    </location>
</feature>
<dbReference type="AlphaFoldDB" id="A0A2N7RXL5"/>
<evidence type="ECO:0000313" key="3">
    <source>
        <dbReference type="Proteomes" id="UP000235739"/>
    </source>
</evidence>